<dbReference type="GO" id="GO:0008380">
    <property type="term" value="P:RNA splicing"/>
    <property type="evidence" value="ECO:0007669"/>
    <property type="project" value="TreeGrafter"/>
</dbReference>
<evidence type="ECO:0000313" key="3">
    <source>
        <dbReference type="WBParaSite" id="GPUH_0000583301-mRNA-1"/>
    </source>
</evidence>
<organism evidence="3">
    <name type="scientific">Gongylonema pulchrum</name>
    <dbReference type="NCBI Taxonomy" id="637853"/>
    <lineage>
        <taxon>Eukaryota</taxon>
        <taxon>Metazoa</taxon>
        <taxon>Ecdysozoa</taxon>
        <taxon>Nematoda</taxon>
        <taxon>Chromadorea</taxon>
        <taxon>Rhabditida</taxon>
        <taxon>Spirurina</taxon>
        <taxon>Spiruromorpha</taxon>
        <taxon>Spiruroidea</taxon>
        <taxon>Gongylonematidae</taxon>
        <taxon>Gongylonema</taxon>
    </lineage>
</organism>
<protein>
    <submittedName>
        <fullName evidence="3">DUF4283 domain-containing protein</fullName>
    </submittedName>
</protein>
<dbReference type="InterPro" id="IPR052793">
    <property type="entry name" value="EJC-associated_protein"/>
</dbReference>
<evidence type="ECO:0000313" key="2">
    <source>
        <dbReference type="Proteomes" id="UP000271098"/>
    </source>
</evidence>
<reference evidence="1 2" key="2">
    <citation type="submission" date="2018-11" db="EMBL/GenBank/DDBJ databases">
        <authorList>
            <consortium name="Pathogen Informatics"/>
        </authorList>
    </citation>
    <scope>NUCLEOTIDE SEQUENCE [LARGE SCALE GENOMIC DNA]</scope>
</reference>
<dbReference type="PANTHER" id="PTHR46589">
    <property type="entry name" value="APOPTOTIC CHROMATIN CONDENSATION INDUCER IN THE NUCLEUS"/>
    <property type="match status" value="1"/>
</dbReference>
<dbReference type="GO" id="GO:0071011">
    <property type="term" value="C:precatalytic spliceosome"/>
    <property type="evidence" value="ECO:0007669"/>
    <property type="project" value="TreeGrafter"/>
</dbReference>
<proteinExistence type="predicted"/>
<dbReference type="PANTHER" id="PTHR46589:SF1">
    <property type="entry name" value="APOPTOTIC CHROMATIN CONDENSATION INDUCER IN THE NUCLEUS"/>
    <property type="match status" value="1"/>
</dbReference>
<dbReference type="WBParaSite" id="GPUH_0000583301-mRNA-1">
    <property type="protein sequence ID" value="GPUH_0000583301-mRNA-1"/>
    <property type="gene ID" value="GPUH_0000583301"/>
</dbReference>
<dbReference type="AlphaFoldDB" id="A0A183DAT4"/>
<dbReference type="Proteomes" id="UP000271098">
    <property type="component" value="Unassembled WGS sequence"/>
</dbReference>
<accession>A0A183DAT4</accession>
<keyword evidence="2" id="KW-1185">Reference proteome</keyword>
<reference evidence="3" key="1">
    <citation type="submission" date="2016-06" db="UniProtKB">
        <authorList>
            <consortium name="WormBaseParasite"/>
        </authorList>
    </citation>
    <scope>IDENTIFICATION</scope>
</reference>
<name>A0A183DAT4_9BILA</name>
<dbReference type="OrthoDB" id="5348404at2759"/>
<dbReference type="EMBL" id="UYRT01012785">
    <property type="protein sequence ID" value="VDK52300.1"/>
    <property type="molecule type" value="Genomic_DNA"/>
</dbReference>
<dbReference type="GO" id="GO:0061574">
    <property type="term" value="C:ASAP complex"/>
    <property type="evidence" value="ECO:0007669"/>
    <property type="project" value="TreeGrafter"/>
</dbReference>
<dbReference type="GO" id="GO:0003723">
    <property type="term" value="F:RNA binding"/>
    <property type="evidence" value="ECO:0007669"/>
    <property type="project" value="TreeGrafter"/>
</dbReference>
<sequence length="52" mass="6052">MIRQLTRPYTVKQLQQLLSKFGTLVEGGFWIDNIKSTCIAKVFKVFEGYIEI</sequence>
<gene>
    <name evidence="1" type="ORF">GPUH_LOCUS5824</name>
</gene>
<evidence type="ECO:0000313" key="1">
    <source>
        <dbReference type="EMBL" id="VDK52300.1"/>
    </source>
</evidence>